<name>A0A1R1JMR2_ALCXX</name>
<evidence type="ECO:0008006" key="3">
    <source>
        <dbReference type="Google" id="ProtNLM"/>
    </source>
</evidence>
<proteinExistence type="predicted"/>
<sequence length="154" mass="16866">MAAKGGLSGYMHVEGWDSFRRLDFNKGPIRKGMRAGGRLVQRASRSKIRKGAALEDYPAGRSGALARSISVKVSRPGFLVRVGPNKTPAMGKHFYPAYLFYGVTGNPARKDRRAQPKTGKWRIKPRGNYMVDALQEQAGNVRSTLEGAFAAALK</sequence>
<reference evidence="1 2" key="1">
    <citation type="submission" date="2016-09" db="EMBL/GenBank/DDBJ databases">
        <title>Phylogenomics of Achromobacter.</title>
        <authorList>
            <person name="Jeukens J."/>
            <person name="Freschi L."/>
            <person name="Vincent A.T."/>
            <person name="Emond-Rheault J.-G."/>
            <person name="Kukavica-Ibrulj I."/>
            <person name="Charette S.J."/>
            <person name="Levesque R.C."/>
        </authorList>
    </citation>
    <scope>NUCLEOTIDE SEQUENCE [LARGE SCALE GENOMIC DNA]</scope>
    <source>
        <strain evidence="1 2">AUS488</strain>
    </source>
</reference>
<evidence type="ECO:0000313" key="1">
    <source>
        <dbReference type="EMBL" id="OMG79342.1"/>
    </source>
</evidence>
<protein>
    <recommendedName>
        <fullName evidence="3">Phage protein, HK97 gp10 family</fullName>
    </recommendedName>
</protein>
<dbReference type="EMBL" id="MJMN01000046">
    <property type="protein sequence ID" value="OMG79342.1"/>
    <property type="molecule type" value="Genomic_DNA"/>
</dbReference>
<dbReference type="AlphaFoldDB" id="A0A1R1JMR2"/>
<organism evidence="1 2">
    <name type="scientific">Alcaligenes xylosoxydans xylosoxydans</name>
    <name type="common">Achromobacter xylosoxidans</name>
    <dbReference type="NCBI Taxonomy" id="85698"/>
    <lineage>
        <taxon>Bacteria</taxon>
        <taxon>Pseudomonadati</taxon>
        <taxon>Pseudomonadota</taxon>
        <taxon>Betaproteobacteria</taxon>
        <taxon>Burkholderiales</taxon>
        <taxon>Alcaligenaceae</taxon>
        <taxon>Achromobacter</taxon>
    </lineage>
</organism>
<dbReference type="Proteomes" id="UP000187251">
    <property type="component" value="Unassembled WGS sequence"/>
</dbReference>
<evidence type="ECO:0000313" key="2">
    <source>
        <dbReference type="Proteomes" id="UP000187251"/>
    </source>
</evidence>
<dbReference type="OrthoDB" id="6876814at2"/>
<accession>A0A1R1JMR2</accession>
<comment type="caution">
    <text evidence="1">The sequence shown here is derived from an EMBL/GenBank/DDBJ whole genome shotgun (WGS) entry which is preliminary data.</text>
</comment>
<gene>
    <name evidence="1" type="ORF">BIZ92_15210</name>
</gene>
<dbReference type="RefSeq" id="WP_076415468.1">
    <property type="nucleotide sequence ID" value="NZ_MJMN01000046.1"/>
</dbReference>